<dbReference type="InterPro" id="IPR013083">
    <property type="entry name" value="Znf_RING/FYVE/PHD"/>
</dbReference>
<keyword evidence="2 4" id="KW-0863">Zinc-finger</keyword>
<dbReference type="InterPro" id="IPR001841">
    <property type="entry name" value="Znf_RING"/>
</dbReference>
<evidence type="ECO:0000256" key="5">
    <source>
        <dbReference type="SAM" id="MobiDB-lite"/>
    </source>
</evidence>
<protein>
    <submittedName>
        <fullName evidence="7">Zinc finger protein</fullName>
    </submittedName>
</protein>
<evidence type="ECO:0000259" key="6">
    <source>
        <dbReference type="PROSITE" id="PS50089"/>
    </source>
</evidence>
<dbReference type="EMBL" id="JANTQA010000036">
    <property type="protein sequence ID" value="KAJ3437158.1"/>
    <property type="molecule type" value="Genomic_DNA"/>
</dbReference>
<feature type="region of interest" description="Disordered" evidence="5">
    <location>
        <begin position="294"/>
        <end position="314"/>
    </location>
</feature>
<dbReference type="GO" id="GO:0008270">
    <property type="term" value="F:zinc ion binding"/>
    <property type="evidence" value="ECO:0007669"/>
    <property type="project" value="UniProtKB-KW"/>
</dbReference>
<dbReference type="Pfam" id="PF13923">
    <property type="entry name" value="zf-C3HC4_2"/>
    <property type="match status" value="1"/>
</dbReference>
<dbReference type="PROSITE" id="PS00518">
    <property type="entry name" value="ZF_RING_1"/>
    <property type="match status" value="1"/>
</dbReference>
<sequence>MSFRKRKSKTRKRQTISFDLLNETKETDGNTGNTKNMNETLKGVNTKKKEFSTNLLTETTKKRRTVVNTFSYKSNLEKNSFGSRDQGATRKIDVDTEIEKDARTIFEKSQEIQKLLEEEEKQRQMDPKDNSNQKNNKGEVYRQYRGQKGYWKLHNESNQKYKKSSNSMTAGPIRATKHIREISLMDYMPDLCKDWEALNLSNNTTSEKEKEKNDLLSAKDRYGNIMPFKCPICKKIFKNPIVTNCHHYFCQVCALKRFKKSNSCFICKKSTHGIFNPAKQIIEHIKNLQKAGIDLGSQKGPVQKKKEPKKTDQK</sequence>
<organism evidence="7 8">
    <name type="scientific">Anaeramoeba flamelloides</name>
    <dbReference type="NCBI Taxonomy" id="1746091"/>
    <lineage>
        <taxon>Eukaryota</taxon>
        <taxon>Metamonada</taxon>
        <taxon>Anaeramoebidae</taxon>
        <taxon>Anaeramoeba</taxon>
    </lineage>
</organism>
<evidence type="ECO:0000256" key="4">
    <source>
        <dbReference type="PROSITE-ProRule" id="PRU00175"/>
    </source>
</evidence>
<dbReference type="SMART" id="SM00184">
    <property type="entry name" value="RING"/>
    <property type="match status" value="1"/>
</dbReference>
<evidence type="ECO:0000256" key="3">
    <source>
        <dbReference type="ARBA" id="ARBA00022833"/>
    </source>
</evidence>
<comment type="caution">
    <text evidence="7">The sequence shown here is derived from an EMBL/GenBank/DDBJ whole genome shotgun (WGS) entry which is preliminary data.</text>
</comment>
<accession>A0AAV7Z5Z5</accession>
<dbReference type="InterPro" id="IPR039971">
    <property type="entry name" value="CWC24-like"/>
</dbReference>
<dbReference type="GO" id="GO:0005684">
    <property type="term" value="C:U2-type spliceosomal complex"/>
    <property type="evidence" value="ECO:0007669"/>
    <property type="project" value="TreeGrafter"/>
</dbReference>
<name>A0AAV7Z5Z5_9EUKA</name>
<dbReference type="InterPro" id="IPR017907">
    <property type="entry name" value="Znf_RING_CS"/>
</dbReference>
<feature type="compositionally biased region" description="Polar residues" evidence="5">
    <location>
        <begin position="29"/>
        <end position="39"/>
    </location>
</feature>
<dbReference type="PANTHER" id="PTHR12930:SF0">
    <property type="entry name" value="RING FINGER PROTEIN 113B"/>
    <property type="match status" value="1"/>
</dbReference>
<dbReference type="Proteomes" id="UP001146793">
    <property type="component" value="Unassembled WGS sequence"/>
</dbReference>
<evidence type="ECO:0000256" key="1">
    <source>
        <dbReference type="ARBA" id="ARBA00022723"/>
    </source>
</evidence>
<dbReference type="SUPFAM" id="SSF57850">
    <property type="entry name" value="RING/U-box"/>
    <property type="match status" value="1"/>
</dbReference>
<keyword evidence="1" id="KW-0479">Metal-binding</keyword>
<evidence type="ECO:0000313" key="7">
    <source>
        <dbReference type="EMBL" id="KAJ3437158.1"/>
    </source>
</evidence>
<feature type="compositionally biased region" description="Basic residues" evidence="5">
    <location>
        <begin position="1"/>
        <end position="14"/>
    </location>
</feature>
<feature type="domain" description="RING-type" evidence="6">
    <location>
        <begin position="230"/>
        <end position="268"/>
    </location>
</feature>
<dbReference type="CDD" id="cd16539">
    <property type="entry name" value="RING-HC_RNF113A_B"/>
    <property type="match status" value="1"/>
</dbReference>
<gene>
    <name evidence="7" type="ORF">M0812_19231</name>
</gene>
<dbReference type="GO" id="GO:0034247">
    <property type="term" value="P:snoRNA splicing"/>
    <property type="evidence" value="ECO:0007669"/>
    <property type="project" value="TreeGrafter"/>
</dbReference>
<dbReference type="Gene3D" id="3.30.40.10">
    <property type="entry name" value="Zinc/RING finger domain, C3HC4 (zinc finger)"/>
    <property type="match status" value="1"/>
</dbReference>
<evidence type="ECO:0000313" key="8">
    <source>
        <dbReference type="Proteomes" id="UP001146793"/>
    </source>
</evidence>
<feature type="region of interest" description="Disordered" evidence="5">
    <location>
        <begin position="1"/>
        <end position="39"/>
    </location>
</feature>
<evidence type="ECO:0000256" key="2">
    <source>
        <dbReference type="ARBA" id="ARBA00022771"/>
    </source>
</evidence>
<reference evidence="7" key="1">
    <citation type="submission" date="2022-08" db="EMBL/GenBank/DDBJ databases">
        <title>Novel sulphate-reducing endosymbionts in the free-living metamonad Anaeramoeba.</title>
        <authorList>
            <person name="Jerlstrom-Hultqvist J."/>
            <person name="Cepicka I."/>
            <person name="Gallot-Lavallee L."/>
            <person name="Salas-Leiva D."/>
            <person name="Curtis B.A."/>
            <person name="Zahonova K."/>
            <person name="Pipaliya S."/>
            <person name="Dacks J."/>
            <person name="Roger A.J."/>
        </authorList>
    </citation>
    <scope>NUCLEOTIDE SEQUENCE</scope>
    <source>
        <strain evidence="7">Busselton2</strain>
    </source>
</reference>
<keyword evidence="3" id="KW-0862">Zinc</keyword>
<proteinExistence type="predicted"/>
<feature type="region of interest" description="Disordered" evidence="5">
    <location>
        <begin position="118"/>
        <end position="140"/>
    </location>
</feature>
<dbReference type="PANTHER" id="PTHR12930">
    <property type="entry name" value="ZINC FINGER PROTEIN 183"/>
    <property type="match status" value="1"/>
</dbReference>
<dbReference type="PROSITE" id="PS50089">
    <property type="entry name" value="ZF_RING_2"/>
    <property type="match status" value="1"/>
</dbReference>
<dbReference type="AlphaFoldDB" id="A0AAV7Z5Z5"/>